<dbReference type="Gene3D" id="3.90.190.10">
    <property type="entry name" value="Protein tyrosine phosphatase superfamily"/>
    <property type="match status" value="1"/>
</dbReference>
<accession>A0A9N9RA53</accession>
<dbReference type="OrthoDB" id="266663at2759"/>
<reference evidence="2" key="1">
    <citation type="submission" date="2021-12" db="EMBL/GenBank/DDBJ databases">
        <authorList>
            <person name="King R."/>
        </authorList>
    </citation>
    <scope>NUCLEOTIDE SEQUENCE</scope>
</reference>
<proteinExistence type="predicted"/>
<protein>
    <recommendedName>
        <fullName evidence="1">Dual specificity/tyrosine protein phosphatase N-terminal domain-containing protein</fullName>
    </recommendedName>
</protein>
<dbReference type="InterPro" id="IPR029260">
    <property type="entry name" value="DSPn"/>
</dbReference>
<evidence type="ECO:0000313" key="3">
    <source>
        <dbReference type="Proteomes" id="UP001153714"/>
    </source>
</evidence>
<dbReference type="Pfam" id="PF14671">
    <property type="entry name" value="DSPn"/>
    <property type="match status" value="1"/>
</dbReference>
<sequence length="137" mass="15923">MTRSPDILFMTEYIKNVLYFATVRQGKLVKNTVDTHYFCIDNELIYENYYSDFGPLNLGCVFKYCTILNEKLKLYFNKQVIVHYTSVEPNKKANAAFVLGCYGVLYLNLSPRDALKPLLIHGQSYRYTTITICAYII</sequence>
<reference evidence="2" key="2">
    <citation type="submission" date="2022-10" db="EMBL/GenBank/DDBJ databases">
        <authorList>
            <consortium name="ENA_rothamsted_submissions"/>
            <consortium name="culmorum"/>
            <person name="King R."/>
        </authorList>
    </citation>
    <scope>NUCLEOTIDE SEQUENCE</scope>
</reference>
<dbReference type="InterPro" id="IPR029021">
    <property type="entry name" value="Prot-tyrosine_phosphatase-like"/>
</dbReference>
<evidence type="ECO:0000313" key="2">
    <source>
        <dbReference type="EMBL" id="CAG9792734.1"/>
    </source>
</evidence>
<gene>
    <name evidence="2" type="ORF">DIATSA_LOCUS10244</name>
</gene>
<dbReference type="EMBL" id="OU893336">
    <property type="protein sequence ID" value="CAG9792734.1"/>
    <property type="molecule type" value="Genomic_DNA"/>
</dbReference>
<dbReference type="SUPFAM" id="SSF52799">
    <property type="entry name" value="(Phosphotyrosine protein) phosphatases II"/>
    <property type="match status" value="1"/>
</dbReference>
<keyword evidence="3" id="KW-1185">Reference proteome</keyword>
<feature type="domain" description="Dual specificity/tyrosine protein phosphatase N-terminal" evidence="1">
    <location>
        <begin position="12"/>
        <end position="127"/>
    </location>
</feature>
<evidence type="ECO:0000259" key="1">
    <source>
        <dbReference type="Pfam" id="PF14671"/>
    </source>
</evidence>
<dbReference type="AlphaFoldDB" id="A0A9N9RA53"/>
<dbReference type="Proteomes" id="UP001153714">
    <property type="component" value="Chromosome 5"/>
</dbReference>
<name>A0A9N9RA53_9NEOP</name>
<organism evidence="2 3">
    <name type="scientific">Diatraea saccharalis</name>
    <name type="common">sugarcane borer</name>
    <dbReference type="NCBI Taxonomy" id="40085"/>
    <lineage>
        <taxon>Eukaryota</taxon>
        <taxon>Metazoa</taxon>
        <taxon>Ecdysozoa</taxon>
        <taxon>Arthropoda</taxon>
        <taxon>Hexapoda</taxon>
        <taxon>Insecta</taxon>
        <taxon>Pterygota</taxon>
        <taxon>Neoptera</taxon>
        <taxon>Endopterygota</taxon>
        <taxon>Lepidoptera</taxon>
        <taxon>Glossata</taxon>
        <taxon>Ditrysia</taxon>
        <taxon>Pyraloidea</taxon>
        <taxon>Crambidae</taxon>
        <taxon>Crambinae</taxon>
        <taxon>Diatraea</taxon>
    </lineage>
</organism>
<dbReference type="CDD" id="cd17657">
    <property type="entry name" value="CDC14_N"/>
    <property type="match status" value="1"/>
</dbReference>